<dbReference type="Proteomes" id="UP000575480">
    <property type="component" value="Unassembled WGS sequence"/>
</dbReference>
<name>A0A7K4MWX0_9ARCH</name>
<dbReference type="Gene3D" id="3.40.190.10">
    <property type="entry name" value="Periplasmic binding protein-like II"/>
    <property type="match status" value="2"/>
</dbReference>
<dbReference type="InterPro" id="IPR018313">
    <property type="entry name" value="SBP_3_CS"/>
</dbReference>
<evidence type="ECO:0000256" key="2">
    <source>
        <dbReference type="ARBA" id="ARBA00022448"/>
    </source>
</evidence>
<proteinExistence type="inferred from homology"/>
<organism evidence="5 6">
    <name type="scientific">Marine Group I thaumarchaeote</name>
    <dbReference type="NCBI Taxonomy" id="2511932"/>
    <lineage>
        <taxon>Archaea</taxon>
        <taxon>Nitrososphaerota</taxon>
        <taxon>Marine Group I</taxon>
    </lineage>
</organism>
<dbReference type="InterPro" id="IPR001638">
    <property type="entry name" value="Solute-binding_3/MltF_N"/>
</dbReference>
<dbReference type="CDD" id="cd13692">
    <property type="entry name" value="PBP2_BztA"/>
    <property type="match status" value="1"/>
</dbReference>
<protein>
    <submittedName>
        <fullName evidence="5">Amino acid ABC transporter substrate-binding protein</fullName>
    </submittedName>
</protein>
<reference evidence="5 6" key="1">
    <citation type="journal article" date="2019" name="Environ. Microbiol.">
        <title>Genomics insights into ecotype formation of ammonia-oxidizing archaea in the deep ocean.</title>
        <authorList>
            <person name="Wang Y."/>
            <person name="Huang J.M."/>
            <person name="Cui G.J."/>
            <person name="Nunoura T."/>
            <person name="Takaki Y."/>
            <person name="Li W.L."/>
            <person name="Li J."/>
            <person name="Gao Z.M."/>
            <person name="Takai K."/>
            <person name="Zhang A.Q."/>
            <person name="Stepanauskas R."/>
        </authorList>
    </citation>
    <scope>NUCLEOTIDE SEQUENCE [LARGE SCALE GENOMIC DNA]</scope>
    <source>
        <strain evidence="5 6">L15a</strain>
    </source>
</reference>
<dbReference type="PANTHER" id="PTHR30085:SF7">
    <property type="entry name" value="AMINO-ACID ABC TRANSPORTER-BINDING PROTEIN YHDW-RELATED"/>
    <property type="match status" value="1"/>
</dbReference>
<keyword evidence="2" id="KW-0813">Transport</keyword>
<keyword evidence="3" id="KW-0732">Signal</keyword>
<evidence type="ECO:0000256" key="3">
    <source>
        <dbReference type="ARBA" id="ARBA00022729"/>
    </source>
</evidence>
<comment type="similarity">
    <text evidence="1">Belongs to the bacterial solute-binding protein 3 family.</text>
</comment>
<evidence type="ECO:0000313" key="5">
    <source>
        <dbReference type="EMBL" id="NWJ58012.1"/>
    </source>
</evidence>
<accession>A0A7K4MWX0</accession>
<sequence>MSSAEGNPTDKSEPVVVIKEEYNPTYSSTFDRVKKRGNVICGTNDEFPGFSQESWSTEDGGRWEGFDVDICRAIAAALFGDADAIEFTIVNGKTRFEFLIDGSIDVLSATTTFTYTRNVTKKLEFLPTTFYDGQGFIVRKTLGVSSAKQLEGAKICFSSTGTAAKNIADFFELHGISYIPVAVKPSEKTKNVYKRGDCDMYGTDRSGLASNRLSFDDPDRHMILPEIISKEPLGPVVKYGDQKWSDVIRWTIYVLFIAEEMGINSKNIDSFKNHIDPYIQRFMGEKNGKDYPHLGAKLGLSATWSYDIIKQIGNYKEIYERNVGENTPLGLQRGLNRLYNHGGLLYAPPLK</sequence>
<evidence type="ECO:0000259" key="4">
    <source>
        <dbReference type="SMART" id="SM00062"/>
    </source>
</evidence>
<dbReference type="AlphaFoldDB" id="A0A7K4MWX0"/>
<dbReference type="SUPFAM" id="SSF53850">
    <property type="entry name" value="Periplasmic binding protein-like II"/>
    <property type="match status" value="1"/>
</dbReference>
<dbReference type="PANTHER" id="PTHR30085">
    <property type="entry name" value="AMINO ACID ABC TRANSPORTER PERMEASE"/>
    <property type="match status" value="1"/>
</dbReference>
<evidence type="ECO:0000256" key="1">
    <source>
        <dbReference type="ARBA" id="ARBA00010333"/>
    </source>
</evidence>
<feature type="domain" description="Solute-binding protein family 3/N-terminal" evidence="4">
    <location>
        <begin position="38"/>
        <end position="269"/>
    </location>
</feature>
<evidence type="ECO:0000313" key="6">
    <source>
        <dbReference type="Proteomes" id="UP000575480"/>
    </source>
</evidence>
<dbReference type="PROSITE" id="PS01039">
    <property type="entry name" value="SBP_BACTERIAL_3"/>
    <property type="match status" value="1"/>
</dbReference>
<dbReference type="SMART" id="SM00062">
    <property type="entry name" value="PBPb"/>
    <property type="match status" value="1"/>
</dbReference>
<dbReference type="Pfam" id="PF00497">
    <property type="entry name" value="SBP_bac_3"/>
    <property type="match status" value="1"/>
</dbReference>
<dbReference type="EMBL" id="JACATH010000044">
    <property type="protein sequence ID" value="NWJ58012.1"/>
    <property type="molecule type" value="Genomic_DNA"/>
</dbReference>
<dbReference type="GO" id="GO:0006865">
    <property type="term" value="P:amino acid transport"/>
    <property type="evidence" value="ECO:0007669"/>
    <property type="project" value="TreeGrafter"/>
</dbReference>
<dbReference type="InterPro" id="IPR051455">
    <property type="entry name" value="Bact_solute-bind_prot3"/>
</dbReference>
<comment type="caution">
    <text evidence="5">The sequence shown here is derived from an EMBL/GenBank/DDBJ whole genome shotgun (WGS) entry which is preliminary data.</text>
</comment>
<gene>
    <name evidence="5" type="ORF">HX858_09760</name>
</gene>